<organism evidence="1 2">
    <name type="scientific">Leucocoprinus birnbaumii</name>
    <dbReference type="NCBI Taxonomy" id="56174"/>
    <lineage>
        <taxon>Eukaryota</taxon>
        <taxon>Fungi</taxon>
        <taxon>Dikarya</taxon>
        <taxon>Basidiomycota</taxon>
        <taxon>Agaricomycotina</taxon>
        <taxon>Agaricomycetes</taxon>
        <taxon>Agaricomycetidae</taxon>
        <taxon>Agaricales</taxon>
        <taxon>Agaricineae</taxon>
        <taxon>Agaricaceae</taxon>
        <taxon>Leucocoprinus</taxon>
    </lineage>
</organism>
<comment type="caution">
    <text evidence="1">The sequence shown here is derived from an EMBL/GenBank/DDBJ whole genome shotgun (WGS) entry which is preliminary data.</text>
</comment>
<dbReference type="SUPFAM" id="SSF53335">
    <property type="entry name" value="S-adenosyl-L-methionine-dependent methyltransferases"/>
    <property type="match status" value="1"/>
</dbReference>
<dbReference type="Proteomes" id="UP001213000">
    <property type="component" value="Unassembled WGS sequence"/>
</dbReference>
<dbReference type="AlphaFoldDB" id="A0AAD5YM94"/>
<dbReference type="Gene3D" id="3.40.50.150">
    <property type="entry name" value="Vaccinia Virus protein VP39"/>
    <property type="match status" value="1"/>
</dbReference>
<sequence>MATHPVAAILSIISSTTKELHALYTQNGSQLPRMDDPLIANPLPNTDKVTGLSELIVAAVNQLTATVRDPKEAIWENATSMCLPAALEFVIDVDIPQILKEGALHVNDIAAETGCEISHVWNRRSETEAKQLESSVISEAATFLEKSPGHCSRAQIRARQKYENAGFAALIGQTKAGPTQFNIIAWGTDKSLRDWYELPENAWRFKRLTSAMKRLKLFFNDQVFLDAYDWSSLQPTDTVVDIAGGVGLVTLAVSRTFTTPKFVLL</sequence>
<gene>
    <name evidence="1" type="ORF">NP233_g10333</name>
</gene>
<evidence type="ECO:0000313" key="2">
    <source>
        <dbReference type="Proteomes" id="UP001213000"/>
    </source>
</evidence>
<dbReference type="EMBL" id="JANIEX010001039">
    <property type="protein sequence ID" value="KAJ3561208.1"/>
    <property type="molecule type" value="Genomic_DNA"/>
</dbReference>
<dbReference type="PANTHER" id="PTHR43712">
    <property type="entry name" value="PUTATIVE (AFU_ORTHOLOGUE AFUA_4G14580)-RELATED"/>
    <property type="match status" value="1"/>
</dbReference>
<proteinExistence type="predicted"/>
<keyword evidence="2" id="KW-1185">Reference proteome</keyword>
<name>A0AAD5YM94_9AGAR</name>
<dbReference type="Gene3D" id="1.10.10.10">
    <property type="entry name" value="Winged helix-like DNA-binding domain superfamily/Winged helix DNA-binding domain"/>
    <property type="match status" value="1"/>
</dbReference>
<dbReference type="PANTHER" id="PTHR43712:SF16">
    <property type="entry name" value="O-METHYLTRANSFERASE ELCB"/>
    <property type="match status" value="1"/>
</dbReference>
<accession>A0AAD5YM94</accession>
<dbReference type="InterPro" id="IPR029063">
    <property type="entry name" value="SAM-dependent_MTases_sf"/>
</dbReference>
<protein>
    <recommendedName>
        <fullName evidence="3">S-adenosyl-L-methionine-dependent methyltransferase</fullName>
    </recommendedName>
</protein>
<evidence type="ECO:0000313" key="1">
    <source>
        <dbReference type="EMBL" id="KAJ3561208.1"/>
    </source>
</evidence>
<dbReference type="InterPro" id="IPR036388">
    <property type="entry name" value="WH-like_DNA-bd_sf"/>
</dbReference>
<reference evidence="1" key="1">
    <citation type="submission" date="2022-07" db="EMBL/GenBank/DDBJ databases">
        <title>Genome Sequence of Leucocoprinus birnbaumii.</title>
        <authorList>
            <person name="Buettner E."/>
        </authorList>
    </citation>
    <scope>NUCLEOTIDE SEQUENCE</scope>
    <source>
        <strain evidence="1">VT141</strain>
    </source>
</reference>
<evidence type="ECO:0008006" key="3">
    <source>
        <dbReference type="Google" id="ProtNLM"/>
    </source>
</evidence>